<proteinExistence type="predicted"/>
<dbReference type="SMART" id="SM00823">
    <property type="entry name" value="PKS_PP"/>
    <property type="match status" value="1"/>
</dbReference>
<dbReference type="Proteomes" id="UP001595816">
    <property type="component" value="Unassembled WGS sequence"/>
</dbReference>
<dbReference type="Gene3D" id="1.10.1200.10">
    <property type="entry name" value="ACP-like"/>
    <property type="match status" value="1"/>
</dbReference>
<evidence type="ECO:0000256" key="1">
    <source>
        <dbReference type="ARBA" id="ARBA00022450"/>
    </source>
</evidence>
<dbReference type="RefSeq" id="WP_253753161.1">
    <property type="nucleotide sequence ID" value="NZ_JAMZDZ010000001.1"/>
</dbReference>
<protein>
    <submittedName>
        <fullName evidence="4">Phosphopantetheine-binding protein</fullName>
    </submittedName>
</protein>
<reference evidence="5" key="1">
    <citation type="journal article" date="2019" name="Int. J. Syst. Evol. Microbiol.">
        <title>The Global Catalogue of Microorganisms (GCM) 10K type strain sequencing project: providing services to taxonomists for standard genome sequencing and annotation.</title>
        <authorList>
            <consortium name="The Broad Institute Genomics Platform"/>
            <consortium name="The Broad Institute Genome Sequencing Center for Infectious Disease"/>
            <person name="Wu L."/>
            <person name="Ma J."/>
        </authorList>
    </citation>
    <scope>NUCLEOTIDE SEQUENCE [LARGE SCALE GENOMIC DNA]</scope>
    <source>
        <strain evidence="5">CGMCC 4.7289</strain>
    </source>
</reference>
<keyword evidence="1" id="KW-0596">Phosphopantetheine</keyword>
<dbReference type="PANTHER" id="PTHR45527:SF1">
    <property type="entry name" value="FATTY ACID SYNTHASE"/>
    <property type="match status" value="1"/>
</dbReference>
<keyword evidence="2" id="KW-0597">Phosphoprotein</keyword>
<feature type="domain" description="Carrier" evidence="3">
    <location>
        <begin position="14"/>
        <end position="89"/>
    </location>
</feature>
<dbReference type="PROSITE" id="PS50075">
    <property type="entry name" value="CARRIER"/>
    <property type="match status" value="1"/>
</dbReference>
<evidence type="ECO:0000259" key="3">
    <source>
        <dbReference type="PROSITE" id="PS50075"/>
    </source>
</evidence>
<comment type="caution">
    <text evidence="4">The sequence shown here is derived from an EMBL/GenBank/DDBJ whole genome shotgun (WGS) entry which is preliminary data.</text>
</comment>
<name>A0ABV8LQ81_9ACTN</name>
<sequence>MNRQALELSTDYTAPRDAVEQQLAELWSARLEVEPIGVHDDFFELGGDSLLAAELQLAIDRMFGVEVPTWTLFLSPTVAELAATIVAELASA</sequence>
<dbReference type="InterPro" id="IPR009081">
    <property type="entry name" value="PP-bd_ACP"/>
</dbReference>
<gene>
    <name evidence="4" type="ORF">ACFOZ4_17855</name>
</gene>
<dbReference type="EMBL" id="JBHSAY010000009">
    <property type="protein sequence ID" value="MFC4132477.1"/>
    <property type="molecule type" value="Genomic_DNA"/>
</dbReference>
<accession>A0ABV8LQ81</accession>
<dbReference type="SUPFAM" id="SSF47336">
    <property type="entry name" value="ACP-like"/>
    <property type="match status" value="1"/>
</dbReference>
<dbReference type="InterPro" id="IPR036736">
    <property type="entry name" value="ACP-like_sf"/>
</dbReference>
<evidence type="ECO:0000256" key="2">
    <source>
        <dbReference type="ARBA" id="ARBA00022553"/>
    </source>
</evidence>
<dbReference type="Pfam" id="PF00550">
    <property type="entry name" value="PP-binding"/>
    <property type="match status" value="1"/>
</dbReference>
<dbReference type="PANTHER" id="PTHR45527">
    <property type="entry name" value="NONRIBOSOMAL PEPTIDE SYNTHETASE"/>
    <property type="match status" value="1"/>
</dbReference>
<evidence type="ECO:0000313" key="5">
    <source>
        <dbReference type="Proteomes" id="UP001595816"/>
    </source>
</evidence>
<keyword evidence="5" id="KW-1185">Reference proteome</keyword>
<dbReference type="InterPro" id="IPR020806">
    <property type="entry name" value="PKS_PP-bd"/>
</dbReference>
<evidence type="ECO:0000313" key="4">
    <source>
        <dbReference type="EMBL" id="MFC4132477.1"/>
    </source>
</evidence>
<organism evidence="4 5">
    <name type="scientific">Hamadaea flava</name>
    <dbReference type="NCBI Taxonomy" id="1742688"/>
    <lineage>
        <taxon>Bacteria</taxon>
        <taxon>Bacillati</taxon>
        <taxon>Actinomycetota</taxon>
        <taxon>Actinomycetes</taxon>
        <taxon>Micromonosporales</taxon>
        <taxon>Micromonosporaceae</taxon>
        <taxon>Hamadaea</taxon>
    </lineage>
</organism>